<feature type="transmembrane region" description="Helical" evidence="5">
    <location>
        <begin position="242"/>
        <end position="263"/>
    </location>
</feature>
<feature type="transmembrane region" description="Helical" evidence="5">
    <location>
        <begin position="275"/>
        <end position="298"/>
    </location>
</feature>
<sequence length="540" mass="57322">MTDQLDRISEIQQRGFLGRLTGYAKMTGPGWVQAAVTLGGGSLVGALYLGVIGGYQFMWLQPLAMLCGVIMLSAISYVTLSSEERPFVSVKKNISPSLAWGWLIATVVANVVFCSAQFALGTDAAQNNLGVLSKSEAPYLITAVFAAVGLTLLWLSRKGGSASRAIDNVLKALVAVVVLAFMGVVVVLASKGAIAWGALFKGLIPDFSALFKPTATYTEAIAATGESAGFWSKYIAENQRDVIIGAFGSAVGINMTFLLPYSLKGKGWGKPHRELSFFDLALGLFVPFILATSFLVIATSSQFHARADGVHSETAYRNVIDQRLANVNDEFDSLPDEAKQELRETLPQADKDMGVMLAKRNARDLASSLEPFLGKSSQLIFGVGVLAMALSTMIVHMMMNGYAISEAFGRPGEKGIFMIGAAMPALTGFLSPILWSGETKTALVVPAAVIATTLLPIAYFIFILLMNSKKALGPELPKHRGLINVFMIFAAGVATFASVWNLMGKASGGGLGSTIGVIGLIALPLLMLVGLIGFLRSNRA</sequence>
<keyword evidence="7" id="KW-1185">Reference proteome</keyword>
<dbReference type="GO" id="GO:0046873">
    <property type="term" value="F:metal ion transmembrane transporter activity"/>
    <property type="evidence" value="ECO:0007669"/>
    <property type="project" value="InterPro"/>
</dbReference>
<dbReference type="AlphaFoldDB" id="A0A317ZFX2"/>
<protein>
    <recommendedName>
        <fullName evidence="8">Natural resistance-associated macrophage protein</fullName>
    </recommendedName>
</protein>
<feature type="transmembrane region" description="Helical" evidence="5">
    <location>
        <begin position="441"/>
        <end position="462"/>
    </location>
</feature>
<organism evidence="6 7">
    <name type="scientific">Coraliomargarita sinensis</name>
    <dbReference type="NCBI Taxonomy" id="2174842"/>
    <lineage>
        <taxon>Bacteria</taxon>
        <taxon>Pseudomonadati</taxon>
        <taxon>Verrucomicrobiota</taxon>
        <taxon>Opitutia</taxon>
        <taxon>Puniceicoccales</taxon>
        <taxon>Coraliomargaritaceae</taxon>
        <taxon>Coraliomargarita</taxon>
    </lineage>
</organism>
<evidence type="ECO:0000256" key="2">
    <source>
        <dbReference type="ARBA" id="ARBA00022692"/>
    </source>
</evidence>
<dbReference type="InParanoid" id="A0A317ZFX2"/>
<feature type="transmembrane region" description="Helical" evidence="5">
    <location>
        <begin position="99"/>
        <end position="119"/>
    </location>
</feature>
<evidence type="ECO:0000256" key="1">
    <source>
        <dbReference type="ARBA" id="ARBA00004141"/>
    </source>
</evidence>
<dbReference type="OrthoDB" id="9787548at2"/>
<name>A0A317ZFX2_9BACT</name>
<dbReference type="Pfam" id="PF01566">
    <property type="entry name" value="Nramp"/>
    <property type="match status" value="1"/>
</dbReference>
<reference evidence="6 7" key="1">
    <citation type="submission" date="2018-05" db="EMBL/GenBank/DDBJ databases">
        <title>Coraliomargarita sinensis sp. nov., isolated from a marine solar saltern.</title>
        <authorList>
            <person name="Zhou L.Y."/>
        </authorList>
    </citation>
    <scope>NUCLEOTIDE SEQUENCE [LARGE SCALE GENOMIC DNA]</scope>
    <source>
        <strain evidence="6 7">WN38</strain>
    </source>
</reference>
<comment type="caution">
    <text evidence="6">The sequence shown here is derived from an EMBL/GenBank/DDBJ whole genome shotgun (WGS) entry which is preliminary data.</text>
</comment>
<feature type="transmembrane region" description="Helical" evidence="5">
    <location>
        <begin position="379"/>
        <end position="403"/>
    </location>
</feature>
<evidence type="ECO:0000313" key="6">
    <source>
        <dbReference type="EMBL" id="PXA04300.1"/>
    </source>
</evidence>
<feature type="transmembrane region" description="Helical" evidence="5">
    <location>
        <begin position="31"/>
        <end position="51"/>
    </location>
</feature>
<feature type="transmembrane region" description="Helical" evidence="5">
    <location>
        <begin position="482"/>
        <end position="503"/>
    </location>
</feature>
<evidence type="ECO:0000256" key="3">
    <source>
        <dbReference type="ARBA" id="ARBA00022989"/>
    </source>
</evidence>
<comment type="subcellular location">
    <subcellularLocation>
        <location evidence="1">Membrane</location>
        <topology evidence="1">Multi-pass membrane protein</topology>
    </subcellularLocation>
</comment>
<feature type="transmembrane region" description="Helical" evidence="5">
    <location>
        <begin position="515"/>
        <end position="535"/>
    </location>
</feature>
<evidence type="ECO:0008006" key="8">
    <source>
        <dbReference type="Google" id="ProtNLM"/>
    </source>
</evidence>
<keyword evidence="2 5" id="KW-0812">Transmembrane</keyword>
<accession>A0A317ZFX2</accession>
<proteinExistence type="predicted"/>
<feature type="transmembrane region" description="Helical" evidence="5">
    <location>
        <begin position="139"/>
        <end position="156"/>
    </location>
</feature>
<dbReference type="EMBL" id="QHJQ01000004">
    <property type="protein sequence ID" value="PXA04300.1"/>
    <property type="molecule type" value="Genomic_DNA"/>
</dbReference>
<evidence type="ECO:0000256" key="4">
    <source>
        <dbReference type="ARBA" id="ARBA00023136"/>
    </source>
</evidence>
<evidence type="ECO:0000256" key="5">
    <source>
        <dbReference type="SAM" id="Phobius"/>
    </source>
</evidence>
<feature type="transmembrane region" description="Helical" evidence="5">
    <location>
        <begin position="57"/>
        <end position="78"/>
    </location>
</feature>
<gene>
    <name evidence="6" type="ORF">DDZ13_07135</name>
</gene>
<evidence type="ECO:0000313" key="7">
    <source>
        <dbReference type="Proteomes" id="UP000247099"/>
    </source>
</evidence>
<keyword evidence="4 5" id="KW-0472">Membrane</keyword>
<dbReference type="InterPro" id="IPR001046">
    <property type="entry name" value="NRAMP_fam"/>
</dbReference>
<feature type="transmembrane region" description="Helical" evidence="5">
    <location>
        <begin position="168"/>
        <end position="189"/>
    </location>
</feature>
<dbReference type="RefSeq" id="WP_110130753.1">
    <property type="nucleotide sequence ID" value="NZ_QHJQ01000004.1"/>
</dbReference>
<dbReference type="GO" id="GO:0016020">
    <property type="term" value="C:membrane"/>
    <property type="evidence" value="ECO:0007669"/>
    <property type="project" value="UniProtKB-SubCell"/>
</dbReference>
<feature type="transmembrane region" description="Helical" evidence="5">
    <location>
        <begin position="415"/>
        <end position="435"/>
    </location>
</feature>
<keyword evidence="3 5" id="KW-1133">Transmembrane helix</keyword>
<dbReference type="Proteomes" id="UP000247099">
    <property type="component" value="Unassembled WGS sequence"/>
</dbReference>